<dbReference type="SUPFAM" id="SSF53448">
    <property type="entry name" value="Nucleotide-diphospho-sugar transferases"/>
    <property type="match status" value="1"/>
</dbReference>
<dbReference type="InterPro" id="IPR029044">
    <property type="entry name" value="Nucleotide-diphossugar_trans"/>
</dbReference>
<evidence type="ECO:0000313" key="2">
    <source>
        <dbReference type="Proteomes" id="UP000765160"/>
    </source>
</evidence>
<comment type="caution">
    <text evidence="1">The sequence shown here is derived from an EMBL/GenBank/DDBJ whole genome shotgun (WGS) entry which is preliminary data.</text>
</comment>
<evidence type="ECO:0000313" key="1">
    <source>
        <dbReference type="EMBL" id="NKE45439.1"/>
    </source>
</evidence>
<organism evidence="1 2">
    <name type="scientific">Falsiroseomonas frigidaquae</name>
    <dbReference type="NCBI Taxonomy" id="487318"/>
    <lineage>
        <taxon>Bacteria</taxon>
        <taxon>Pseudomonadati</taxon>
        <taxon>Pseudomonadota</taxon>
        <taxon>Alphaproteobacteria</taxon>
        <taxon>Acetobacterales</taxon>
        <taxon>Roseomonadaceae</taxon>
        <taxon>Falsiroseomonas</taxon>
    </lineage>
</organism>
<reference evidence="1 2" key="1">
    <citation type="submission" date="2020-03" db="EMBL/GenBank/DDBJ databases">
        <title>Roseomonas selenitidurans sp. nov. isolated from soil.</title>
        <authorList>
            <person name="Liu H."/>
        </authorList>
    </citation>
    <scope>NUCLEOTIDE SEQUENCE [LARGE SCALE GENOMIC DNA]</scope>
    <source>
        <strain evidence="1 2">JCM 15073</strain>
    </source>
</reference>
<gene>
    <name evidence="1" type="ORF">HB662_11685</name>
</gene>
<sequence length="312" mass="33778">MTELWSIGVFGRNEAARIGACLRAIARAGQQAAPRARLHVTVLLNGTTDDSPALAATALRELGLAGAVYQVPHGCKSHALNLFLHELRPPAAMYVCIDAYAEIQPDALVRLAARLDASPQALAAAAVPSSGRSAAALRQGMLQYPGLHGSLFALRGSVVARLAEAGLRLPVGLYRGDGLLGAFLMHDLDAARHDWEWARVAVEPEASWTTPQWQPWRLRDLRRHLHRLVRQGRGRLESAALRQAIYQGGGFAALPVDADRLVRDWVAADPAARRPRPWRDPFAWLAFAGLRQASAPSPAALRPSLVLRNDAA</sequence>
<dbReference type="Gene3D" id="3.90.550.10">
    <property type="entry name" value="Spore Coat Polysaccharide Biosynthesis Protein SpsA, Chain A"/>
    <property type="match status" value="1"/>
</dbReference>
<keyword evidence="2" id="KW-1185">Reference proteome</keyword>
<evidence type="ECO:0008006" key="3">
    <source>
        <dbReference type="Google" id="ProtNLM"/>
    </source>
</evidence>
<proteinExistence type="predicted"/>
<protein>
    <recommendedName>
        <fullName evidence="3">Glycosyltransferase</fullName>
    </recommendedName>
</protein>
<name>A0ABX1EZF1_9PROT</name>
<dbReference type="Proteomes" id="UP000765160">
    <property type="component" value="Unassembled WGS sequence"/>
</dbReference>
<dbReference type="EMBL" id="JAAVTX010000003">
    <property type="protein sequence ID" value="NKE45439.1"/>
    <property type="molecule type" value="Genomic_DNA"/>
</dbReference>
<accession>A0ABX1EZF1</accession>
<dbReference type="RefSeq" id="WP_168049879.1">
    <property type="nucleotide sequence ID" value="NZ_JAATJR010000003.1"/>
</dbReference>